<feature type="coiled-coil region" evidence="1">
    <location>
        <begin position="176"/>
        <end position="210"/>
    </location>
</feature>
<name>A0AAV4TP76_9ARAC</name>
<comment type="caution">
    <text evidence="3">The sequence shown here is derived from an EMBL/GenBank/DDBJ whole genome shotgun (WGS) entry which is preliminary data.</text>
</comment>
<evidence type="ECO:0000313" key="4">
    <source>
        <dbReference type="Proteomes" id="UP001054837"/>
    </source>
</evidence>
<keyword evidence="4" id="KW-1185">Reference proteome</keyword>
<feature type="coiled-coil region" evidence="1">
    <location>
        <begin position="383"/>
        <end position="414"/>
    </location>
</feature>
<accession>A0AAV4TP76</accession>
<organism evidence="3 4">
    <name type="scientific">Caerostris darwini</name>
    <dbReference type="NCBI Taxonomy" id="1538125"/>
    <lineage>
        <taxon>Eukaryota</taxon>
        <taxon>Metazoa</taxon>
        <taxon>Ecdysozoa</taxon>
        <taxon>Arthropoda</taxon>
        <taxon>Chelicerata</taxon>
        <taxon>Arachnida</taxon>
        <taxon>Araneae</taxon>
        <taxon>Araneomorphae</taxon>
        <taxon>Entelegynae</taxon>
        <taxon>Araneoidea</taxon>
        <taxon>Araneidae</taxon>
        <taxon>Caerostris</taxon>
    </lineage>
</organism>
<reference evidence="3 4" key="1">
    <citation type="submission" date="2021-06" db="EMBL/GenBank/DDBJ databases">
        <title>Caerostris darwini draft genome.</title>
        <authorList>
            <person name="Kono N."/>
            <person name="Arakawa K."/>
        </authorList>
    </citation>
    <scope>NUCLEOTIDE SEQUENCE [LARGE SCALE GENOMIC DNA]</scope>
</reference>
<evidence type="ECO:0000256" key="1">
    <source>
        <dbReference type="SAM" id="Coils"/>
    </source>
</evidence>
<sequence>MKEEDRNSVLSEDLPEYLFSDSDSEMGTAVDDGHLPDRIYVHQLNLTSADVSRRQREKEMVDEEKRKAKEMKEIKRRQREEEKKRDMEMLLTYNPWGKPGAGAKGDDSKRKVYPEGRIPDDTEEGTMEEFIKNFGRPGNGAPNRTESGRIRTQITGDPAIRFQDTQHVRLSIENHLRYKNEDKENYRGNLDELIQQKMQIQEKEKEWENKKFEEMDRERKHKKNCTLSAETLTMVGHSYLMQIENPMFMPTRPKKIIVQDDDFDPWGKGFGNPAWDQQGNVHRHKFAPSAEEGIPDAQAGTDMSLGFRRNRGGDGAPHFTESGHPRTRLRNTLNNVKSMGPHINDEHEAYNPWGRPGAGAPFQREDGKPLEEKLGWSMTGHPKKRTKDAKQEYMNTLQQEMEEKKTKEQEERLQAQEPGAELASIIRKGVGGRPRKDPVTGELLPNPRKLTDVTEKSLDIRRAKSQESLLYFNELAEQAAQRQQMRQQQKQIERAQSEKHVSTWDSFWGRPGHGAPINSENHKKENLINLLQSDAAQPYVKHYVTEIVPSKHKNRYEYSTKDVMAVKKDYEFRTPFPATEA</sequence>
<evidence type="ECO:0000256" key="2">
    <source>
        <dbReference type="SAM" id="MobiDB-lite"/>
    </source>
</evidence>
<feature type="compositionally biased region" description="Basic and acidic residues" evidence="2">
    <location>
        <begin position="51"/>
        <end position="88"/>
    </location>
</feature>
<feature type="region of interest" description="Disordered" evidence="2">
    <location>
        <begin position="50"/>
        <end position="122"/>
    </location>
</feature>
<keyword evidence="1" id="KW-0175">Coiled coil</keyword>
<feature type="region of interest" description="Disordered" evidence="2">
    <location>
        <begin position="1"/>
        <end position="33"/>
    </location>
</feature>
<evidence type="ECO:0000313" key="3">
    <source>
        <dbReference type="EMBL" id="GIY47231.1"/>
    </source>
</evidence>
<dbReference type="AlphaFoldDB" id="A0AAV4TP76"/>
<dbReference type="EMBL" id="BPLQ01009898">
    <property type="protein sequence ID" value="GIY47231.1"/>
    <property type="molecule type" value="Genomic_DNA"/>
</dbReference>
<proteinExistence type="predicted"/>
<protein>
    <submittedName>
        <fullName evidence="3">Uncharacterized protein</fullName>
    </submittedName>
</protein>
<gene>
    <name evidence="3" type="ORF">CDAR_506182</name>
</gene>
<feature type="compositionally biased region" description="Basic and acidic residues" evidence="2">
    <location>
        <begin position="104"/>
        <end position="120"/>
    </location>
</feature>
<dbReference type="Proteomes" id="UP001054837">
    <property type="component" value="Unassembled WGS sequence"/>
</dbReference>